<evidence type="ECO:0000313" key="7">
    <source>
        <dbReference type="EMBL" id="MCF2652156.1"/>
    </source>
</evidence>
<dbReference type="Proteomes" id="UP001299220">
    <property type="component" value="Unassembled WGS sequence"/>
</dbReference>
<keyword evidence="2 5" id="KW-0812">Transmembrane</keyword>
<dbReference type="PANTHER" id="PTHR37422:SF20">
    <property type="entry name" value="O-ANTIGEN POLYMERASE"/>
    <property type="match status" value="1"/>
</dbReference>
<evidence type="ECO:0000256" key="3">
    <source>
        <dbReference type="ARBA" id="ARBA00022989"/>
    </source>
</evidence>
<dbReference type="InterPro" id="IPR007016">
    <property type="entry name" value="O-antigen_ligase-rel_domated"/>
</dbReference>
<gene>
    <name evidence="7" type="ORF">JQM67_06045</name>
</gene>
<dbReference type="GO" id="GO:0016874">
    <property type="term" value="F:ligase activity"/>
    <property type="evidence" value="ECO:0007669"/>
    <property type="project" value="UniProtKB-KW"/>
</dbReference>
<feature type="transmembrane region" description="Helical" evidence="5">
    <location>
        <begin position="188"/>
        <end position="204"/>
    </location>
</feature>
<sequence>MTSNEKVLLALTASIFLTVYVEVAALVLLPIYILVTKQSFIFLRRKQDLFFLSVFWLLSMTVTIYSGGKPVDLLLGVFMIFAFTAMIFITYTMTQRMFRLILSFVCLMSPYCFAVALIQRALGMEWSYGARYSSVFLNPNYYAFYISLVILFCIYNIIKSEGDRLRHVYIALIPVNLLALYLTECRTTYIVLLIVCPIMLAYSGRKKWLAGYLVSIFILMVLLLLFGDSVSFLPRMEPIVEDMCKRLDIWSGAIGSILDAPVFGRGYNTYARIHDLYGSYSIAKHAHNLLLELLMDFGFVGTGVLLGYFSINVSKIIRLHKQNKCHQRYALTITVIVSVLLHGLLDITMLWPQTSLLLMYVVGFSTEYDKEHIFSTSRRHEILTVHAKSARTKETAEPIL</sequence>
<dbReference type="InterPro" id="IPR051533">
    <property type="entry name" value="WaaL-like"/>
</dbReference>
<feature type="domain" description="O-antigen ligase-related" evidence="6">
    <location>
        <begin position="177"/>
        <end position="305"/>
    </location>
</feature>
<feature type="transmembrane region" description="Helical" evidence="5">
    <location>
        <begin position="47"/>
        <end position="67"/>
    </location>
</feature>
<evidence type="ECO:0000256" key="1">
    <source>
        <dbReference type="ARBA" id="ARBA00004141"/>
    </source>
</evidence>
<feature type="transmembrane region" description="Helical" evidence="5">
    <location>
        <begin position="12"/>
        <end position="35"/>
    </location>
</feature>
<keyword evidence="8" id="KW-1185">Reference proteome</keyword>
<dbReference type="Pfam" id="PF04932">
    <property type="entry name" value="Wzy_C"/>
    <property type="match status" value="1"/>
</dbReference>
<evidence type="ECO:0000256" key="5">
    <source>
        <dbReference type="SAM" id="Phobius"/>
    </source>
</evidence>
<feature type="transmembrane region" description="Helical" evidence="5">
    <location>
        <begin position="100"/>
        <end position="122"/>
    </location>
</feature>
<keyword evidence="4 5" id="KW-0472">Membrane</keyword>
<evidence type="ECO:0000256" key="2">
    <source>
        <dbReference type="ARBA" id="ARBA00022692"/>
    </source>
</evidence>
<dbReference type="RefSeq" id="WP_235323175.1">
    <property type="nucleotide sequence ID" value="NZ_JAFBIT010000001.1"/>
</dbReference>
<feature type="transmembrane region" description="Helical" evidence="5">
    <location>
        <begin position="329"/>
        <end position="351"/>
    </location>
</feature>
<name>A0ABS9CP48_9FIRM</name>
<feature type="transmembrane region" description="Helical" evidence="5">
    <location>
        <begin position="209"/>
        <end position="227"/>
    </location>
</feature>
<feature type="transmembrane region" description="Helical" evidence="5">
    <location>
        <begin position="297"/>
        <end position="317"/>
    </location>
</feature>
<protein>
    <submittedName>
        <fullName evidence="7">O-antigen ligase family protein</fullName>
    </submittedName>
</protein>
<reference evidence="7 8" key="1">
    <citation type="submission" date="2020-12" db="EMBL/GenBank/DDBJ databases">
        <title>Whole genome sequences of gut porcine anaerobes.</title>
        <authorList>
            <person name="Kubasova T."/>
            <person name="Jahodarova E."/>
            <person name="Rychlik I."/>
        </authorList>
    </citation>
    <scope>NUCLEOTIDE SEQUENCE [LARGE SCALE GENOMIC DNA]</scope>
    <source>
        <strain evidence="7 8">An867</strain>
    </source>
</reference>
<proteinExistence type="predicted"/>
<organism evidence="7 8">
    <name type="scientific">Anaeromassilibacillus senegalensis</name>
    <dbReference type="NCBI Taxonomy" id="1673717"/>
    <lineage>
        <taxon>Bacteria</taxon>
        <taxon>Bacillati</taxon>
        <taxon>Bacillota</taxon>
        <taxon>Clostridia</taxon>
        <taxon>Eubacteriales</taxon>
        <taxon>Acutalibacteraceae</taxon>
        <taxon>Anaeromassilibacillus</taxon>
    </lineage>
</organism>
<keyword evidence="3 5" id="KW-1133">Transmembrane helix</keyword>
<dbReference type="PANTHER" id="PTHR37422">
    <property type="entry name" value="TEICHURONIC ACID BIOSYNTHESIS PROTEIN TUAE"/>
    <property type="match status" value="1"/>
</dbReference>
<dbReference type="EMBL" id="JAFBIT010000001">
    <property type="protein sequence ID" value="MCF2652156.1"/>
    <property type="molecule type" value="Genomic_DNA"/>
</dbReference>
<feature type="transmembrane region" description="Helical" evidence="5">
    <location>
        <begin position="165"/>
        <end position="182"/>
    </location>
</feature>
<accession>A0ABS9CP48</accession>
<feature type="transmembrane region" description="Helical" evidence="5">
    <location>
        <begin position="73"/>
        <end position="93"/>
    </location>
</feature>
<evidence type="ECO:0000256" key="4">
    <source>
        <dbReference type="ARBA" id="ARBA00023136"/>
    </source>
</evidence>
<feature type="transmembrane region" description="Helical" evidence="5">
    <location>
        <begin position="142"/>
        <end position="158"/>
    </location>
</feature>
<comment type="subcellular location">
    <subcellularLocation>
        <location evidence="1">Membrane</location>
        <topology evidence="1">Multi-pass membrane protein</topology>
    </subcellularLocation>
</comment>
<comment type="caution">
    <text evidence="7">The sequence shown here is derived from an EMBL/GenBank/DDBJ whole genome shotgun (WGS) entry which is preliminary data.</text>
</comment>
<evidence type="ECO:0000313" key="8">
    <source>
        <dbReference type="Proteomes" id="UP001299220"/>
    </source>
</evidence>
<evidence type="ECO:0000259" key="6">
    <source>
        <dbReference type="Pfam" id="PF04932"/>
    </source>
</evidence>
<keyword evidence="7" id="KW-0436">Ligase</keyword>